<feature type="non-terminal residue" evidence="3">
    <location>
        <position position="251"/>
    </location>
</feature>
<dbReference type="AlphaFoldDB" id="A0A419DF96"/>
<proteinExistence type="predicted"/>
<dbReference type="SUPFAM" id="SSF51735">
    <property type="entry name" value="NAD(P)-binding Rossmann-fold domains"/>
    <property type="match status" value="1"/>
</dbReference>
<dbReference type="InterPro" id="IPR005106">
    <property type="entry name" value="Asp/hSer_DH_NAD-bd"/>
</dbReference>
<evidence type="ECO:0000259" key="2">
    <source>
        <dbReference type="Pfam" id="PF21135"/>
    </source>
</evidence>
<gene>
    <name evidence="3" type="ORF">C4544_01815</name>
</gene>
<feature type="domain" description="Oxidoreductase DRL-like catalytic" evidence="2">
    <location>
        <begin position="159"/>
        <end position="248"/>
    </location>
</feature>
<evidence type="ECO:0000259" key="1">
    <source>
        <dbReference type="Pfam" id="PF03447"/>
    </source>
</evidence>
<reference evidence="3 4" key="1">
    <citation type="journal article" date="2017" name="ISME J.">
        <title>Energy and carbon metabolisms in a deep terrestrial subsurface fluid microbial community.</title>
        <authorList>
            <person name="Momper L."/>
            <person name="Jungbluth S.P."/>
            <person name="Lee M.D."/>
            <person name="Amend J.P."/>
        </authorList>
    </citation>
    <scope>NUCLEOTIDE SEQUENCE [LARGE SCALE GENOMIC DNA]</scope>
    <source>
        <strain evidence="3">SURF_29</strain>
    </source>
</reference>
<dbReference type="GO" id="GO:0050661">
    <property type="term" value="F:NADP binding"/>
    <property type="evidence" value="ECO:0007669"/>
    <property type="project" value="InterPro"/>
</dbReference>
<dbReference type="InterPro" id="IPR036291">
    <property type="entry name" value="NAD(P)-bd_dom_sf"/>
</dbReference>
<comment type="caution">
    <text evidence="3">The sequence shown here is derived from an EMBL/GenBank/DDBJ whole genome shotgun (WGS) entry which is preliminary data.</text>
</comment>
<sequence>MIIVDSALRKREKEGNPIRVAVVGAGFIGSSVVYQIQNYVQGMRLVAVSNRTPSKAEQALRDAGARKINSVQSVAALEESINKGQHAVTDDSVLICQAEGIDVIIEATSDLEFTAKLAVNAINNKKHIVVMNADLDATVGPILKIHADRAGVVISATDGDQPGSMMNLYRFVKSIGYRPVLIGNMKGLQDFYRTPETQKNFAAMHGLSPKMATSFADGTKISMENTLVANATGFGVGKRGMFGPKCSHVDE</sequence>
<dbReference type="GO" id="GO:0016491">
    <property type="term" value="F:oxidoreductase activity"/>
    <property type="evidence" value="ECO:0007669"/>
    <property type="project" value="InterPro"/>
</dbReference>
<dbReference type="Pfam" id="PF21135">
    <property type="entry name" value="DRL_cat"/>
    <property type="match status" value="1"/>
</dbReference>
<dbReference type="Gene3D" id="3.40.50.720">
    <property type="entry name" value="NAD(P)-binding Rossmann-like Domain"/>
    <property type="match status" value="1"/>
</dbReference>
<accession>A0A419DF96</accession>
<dbReference type="EMBL" id="QZJW01000010">
    <property type="protein sequence ID" value="RJO61803.1"/>
    <property type="molecule type" value="Genomic_DNA"/>
</dbReference>
<feature type="domain" description="Aspartate/homoserine dehydrogenase NAD-binding" evidence="1">
    <location>
        <begin position="24"/>
        <end position="136"/>
    </location>
</feature>
<dbReference type="PANTHER" id="PTHR37850:SF1">
    <property type="entry name" value="SAF DOMAIN PROTEIN"/>
    <property type="match status" value="1"/>
</dbReference>
<dbReference type="PANTHER" id="PTHR37850">
    <property type="entry name" value="STRU PROTEIN"/>
    <property type="match status" value="1"/>
</dbReference>
<protein>
    <submittedName>
        <fullName evidence="3">NAD(P)-dependent oxidoreductase</fullName>
    </submittedName>
</protein>
<dbReference type="Pfam" id="PF03447">
    <property type="entry name" value="NAD_binding_3"/>
    <property type="match status" value="1"/>
</dbReference>
<evidence type="ECO:0000313" key="3">
    <source>
        <dbReference type="EMBL" id="RJO61803.1"/>
    </source>
</evidence>
<evidence type="ECO:0000313" key="4">
    <source>
        <dbReference type="Proteomes" id="UP000285655"/>
    </source>
</evidence>
<name>A0A419DF96_9BACT</name>
<organism evidence="3 4">
    <name type="scientific">candidate division WS5 bacterium</name>
    <dbReference type="NCBI Taxonomy" id="2093353"/>
    <lineage>
        <taxon>Bacteria</taxon>
        <taxon>candidate division WS5</taxon>
    </lineage>
</organism>
<dbReference type="InterPro" id="IPR048423">
    <property type="entry name" value="DRL_cat"/>
</dbReference>
<dbReference type="Proteomes" id="UP000285655">
    <property type="component" value="Unassembled WGS sequence"/>
</dbReference>